<feature type="compositionally biased region" description="Pro residues" evidence="1">
    <location>
        <begin position="52"/>
        <end position="63"/>
    </location>
</feature>
<dbReference type="AlphaFoldDB" id="A0A5B7IHX2"/>
<evidence type="ECO:0000313" key="3">
    <source>
        <dbReference type="Proteomes" id="UP000324222"/>
    </source>
</evidence>
<sequence length="77" mass="8300">MEEESGTTSPSTPPDQALEPPPHGWPHLGGVRWSIRRPVTPANLEAQEPMTPEEPPAPTPPPKGGRQRQGDKSTPYG</sequence>
<dbReference type="Proteomes" id="UP000324222">
    <property type="component" value="Unassembled WGS sequence"/>
</dbReference>
<protein>
    <submittedName>
        <fullName evidence="2">Uncharacterized protein</fullName>
    </submittedName>
</protein>
<comment type="caution">
    <text evidence="2">The sequence shown here is derived from an EMBL/GenBank/DDBJ whole genome shotgun (WGS) entry which is preliminary data.</text>
</comment>
<accession>A0A5B7IHX2</accession>
<feature type="compositionally biased region" description="Polar residues" evidence="1">
    <location>
        <begin position="1"/>
        <end position="10"/>
    </location>
</feature>
<evidence type="ECO:0000313" key="2">
    <source>
        <dbReference type="EMBL" id="MPC80134.1"/>
    </source>
</evidence>
<gene>
    <name evidence="2" type="ORF">E2C01_074701</name>
</gene>
<organism evidence="2 3">
    <name type="scientific">Portunus trituberculatus</name>
    <name type="common">Swimming crab</name>
    <name type="synonym">Neptunus trituberculatus</name>
    <dbReference type="NCBI Taxonomy" id="210409"/>
    <lineage>
        <taxon>Eukaryota</taxon>
        <taxon>Metazoa</taxon>
        <taxon>Ecdysozoa</taxon>
        <taxon>Arthropoda</taxon>
        <taxon>Crustacea</taxon>
        <taxon>Multicrustacea</taxon>
        <taxon>Malacostraca</taxon>
        <taxon>Eumalacostraca</taxon>
        <taxon>Eucarida</taxon>
        <taxon>Decapoda</taxon>
        <taxon>Pleocyemata</taxon>
        <taxon>Brachyura</taxon>
        <taxon>Eubrachyura</taxon>
        <taxon>Portunoidea</taxon>
        <taxon>Portunidae</taxon>
        <taxon>Portuninae</taxon>
        <taxon>Portunus</taxon>
    </lineage>
</organism>
<reference evidence="2 3" key="1">
    <citation type="submission" date="2019-05" db="EMBL/GenBank/DDBJ databases">
        <title>Another draft genome of Portunus trituberculatus and its Hox gene families provides insights of decapod evolution.</title>
        <authorList>
            <person name="Jeong J.-H."/>
            <person name="Song I."/>
            <person name="Kim S."/>
            <person name="Choi T."/>
            <person name="Kim D."/>
            <person name="Ryu S."/>
            <person name="Kim W."/>
        </authorList>
    </citation>
    <scope>NUCLEOTIDE SEQUENCE [LARGE SCALE GENOMIC DNA]</scope>
    <source>
        <tissue evidence="2">Muscle</tissue>
    </source>
</reference>
<keyword evidence="3" id="KW-1185">Reference proteome</keyword>
<evidence type="ECO:0000256" key="1">
    <source>
        <dbReference type="SAM" id="MobiDB-lite"/>
    </source>
</evidence>
<proteinExistence type="predicted"/>
<name>A0A5B7IHX2_PORTR</name>
<dbReference type="EMBL" id="VSRR010053120">
    <property type="protein sequence ID" value="MPC80134.1"/>
    <property type="molecule type" value="Genomic_DNA"/>
</dbReference>
<feature type="region of interest" description="Disordered" evidence="1">
    <location>
        <begin position="1"/>
        <end position="77"/>
    </location>
</feature>